<evidence type="ECO:0000313" key="1">
    <source>
        <dbReference type="EMBL" id="JAH79196.1"/>
    </source>
</evidence>
<reference evidence="1" key="1">
    <citation type="submission" date="2014-11" db="EMBL/GenBank/DDBJ databases">
        <authorList>
            <person name="Amaro Gonzalez C."/>
        </authorList>
    </citation>
    <scope>NUCLEOTIDE SEQUENCE</scope>
</reference>
<name>A0A0E9VMD2_ANGAN</name>
<reference evidence="1" key="2">
    <citation type="journal article" date="2015" name="Fish Shellfish Immunol.">
        <title>Early steps in the European eel (Anguilla anguilla)-Vibrio vulnificus interaction in the gills: Role of the RtxA13 toxin.</title>
        <authorList>
            <person name="Callol A."/>
            <person name="Pajuelo D."/>
            <person name="Ebbesson L."/>
            <person name="Teles M."/>
            <person name="MacKenzie S."/>
            <person name="Amaro C."/>
        </authorList>
    </citation>
    <scope>NUCLEOTIDE SEQUENCE</scope>
</reference>
<dbReference type="AlphaFoldDB" id="A0A0E9VMD2"/>
<accession>A0A0E9VMD2</accession>
<organism evidence="1">
    <name type="scientific">Anguilla anguilla</name>
    <name type="common">European freshwater eel</name>
    <name type="synonym">Muraena anguilla</name>
    <dbReference type="NCBI Taxonomy" id="7936"/>
    <lineage>
        <taxon>Eukaryota</taxon>
        <taxon>Metazoa</taxon>
        <taxon>Chordata</taxon>
        <taxon>Craniata</taxon>
        <taxon>Vertebrata</taxon>
        <taxon>Euteleostomi</taxon>
        <taxon>Actinopterygii</taxon>
        <taxon>Neopterygii</taxon>
        <taxon>Teleostei</taxon>
        <taxon>Anguilliformes</taxon>
        <taxon>Anguillidae</taxon>
        <taxon>Anguilla</taxon>
    </lineage>
</organism>
<proteinExistence type="predicted"/>
<dbReference type="EMBL" id="GBXM01029381">
    <property type="protein sequence ID" value="JAH79196.1"/>
    <property type="molecule type" value="Transcribed_RNA"/>
</dbReference>
<sequence length="36" mass="4543">MKRELETRKKSNIIHFDEPFRHNLYINIHNTEEYII</sequence>
<protein>
    <submittedName>
        <fullName evidence="1">Uncharacterized protein</fullName>
    </submittedName>
</protein>